<dbReference type="AlphaFoldDB" id="A0A7U4P880"/>
<organism evidence="1 2">
    <name type="scientific">Burkholderia humptydooensis</name>
    <dbReference type="NCBI Taxonomy" id="430531"/>
    <lineage>
        <taxon>Bacteria</taxon>
        <taxon>Pseudomonadati</taxon>
        <taxon>Pseudomonadota</taxon>
        <taxon>Betaproteobacteria</taxon>
        <taxon>Burkholderiales</taxon>
        <taxon>Burkholderiaceae</taxon>
        <taxon>Burkholderia</taxon>
        <taxon>pseudomallei group</taxon>
    </lineage>
</organism>
<keyword evidence="1" id="KW-0614">Plasmid</keyword>
<accession>A0A7U4P880</accession>
<protein>
    <submittedName>
        <fullName evidence="1">Lytic transglycosylase domain-containing protein</fullName>
    </submittedName>
</protein>
<sequence>MNISSRPIGRFVLLMLLVFGHASIGHAACWNEAAALYNVDPILLKAIGWHESRGWSDAKGPVLPDGNRAIGVMQINTVHLPTLTRAGIRREDLLDACTSEKVGAWVLANCIKQFGPTWKAVGCYNTGPASSNVAAQLRYVRSVQRYYAAYQRDAAREQQK</sequence>
<dbReference type="KEGG" id="bhg:I6G56_00805"/>
<dbReference type="SUPFAM" id="SSF53955">
    <property type="entry name" value="Lysozyme-like"/>
    <property type="match status" value="1"/>
</dbReference>
<dbReference type="InterPro" id="IPR008258">
    <property type="entry name" value="Transglycosylase_SLT_dom_1"/>
</dbReference>
<geneLocation type="plasmid" evidence="1 2">
    <name>unnamed</name>
</geneLocation>
<dbReference type="Proteomes" id="UP000594943">
    <property type="component" value="Plasmid unnamed"/>
</dbReference>
<name>A0A7U4P880_9BURK</name>
<proteinExistence type="predicted"/>
<evidence type="ECO:0000313" key="2">
    <source>
        <dbReference type="Proteomes" id="UP000594943"/>
    </source>
</evidence>
<dbReference type="EMBL" id="CP065685">
    <property type="protein sequence ID" value="QPS41867.1"/>
    <property type="molecule type" value="Genomic_DNA"/>
</dbReference>
<gene>
    <name evidence="1" type="ORF">I6G56_00805</name>
</gene>
<dbReference type="CDD" id="cd13400">
    <property type="entry name" value="LT_IagB-like"/>
    <property type="match status" value="1"/>
</dbReference>
<reference evidence="1 2" key="1">
    <citation type="submission" date="2020-12" db="EMBL/GenBank/DDBJ databases">
        <title>FDA dAtabase for Regulatory Grade micrObial Sequences (FDA-ARGOS): Supporting development and validation of Infectious Disease Dx tests.</title>
        <authorList>
            <person name="Nelson B."/>
            <person name="Plummer A."/>
            <person name="Tallon L."/>
            <person name="Sadzewicz L."/>
            <person name="Zhao X."/>
            <person name="Boylan J."/>
            <person name="Ott S."/>
            <person name="Bowen H."/>
            <person name="Vavikolanu K."/>
            <person name="Mehta A."/>
            <person name="Aluvathingal J."/>
            <person name="Nadendla S."/>
            <person name="Myers T."/>
            <person name="Yan Y."/>
            <person name="Sichtig H."/>
        </authorList>
    </citation>
    <scope>NUCLEOTIDE SEQUENCE [LARGE SCALE GENOMIC DNA]</scope>
    <source>
        <strain evidence="1 2">FDAARGOS_899</strain>
        <plasmid evidence="1 2">unnamed</plasmid>
    </source>
</reference>
<evidence type="ECO:0000313" key="1">
    <source>
        <dbReference type="EMBL" id="QPS41867.1"/>
    </source>
</evidence>
<accession>A0A7T2TXF8</accession>
<dbReference type="Pfam" id="PF01464">
    <property type="entry name" value="SLT"/>
    <property type="match status" value="1"/>
</dbReference>
<dbReference type="Gene3D" id="1.10.530.10">
    <property type="match status" value="1"/>
</dbReference>
<dbReference type="InterPro" id="IPR023346">
    <property type="entry name" value="Lysozyme-like_dom_sf"/>
</dbReference>